<gene>
    <name evidence="2" type="ORF">BIW11_04395</name>
</gene>
<dbReference type="EMBL" id="MNPL01021549">
    <property type="protein sequence ID" value="OQR69301.1"/>
    <property type="molecule type" value="Genomic_DNA"/>
</dbReference>
<organism evidence="2 3">
    <name type="scientific">Tropilaelaps mercedesae</name>
    <dbReference type="NCBI Taxonomy" id="418985"/>
    <lineage>
        <taxon>Eukaryota</taxon>
        <taxon>Metazoa</taxon>
        <taxon>Ecdysozoa</taxon>
        <taxon>Arthropoda</taxon>
        <taxon>Chelicerata</taxon>
        <taxon>Arachnida</taxon>
        <taxon>Acari</taxon>
        <taxon>Parasitiformes</taxon>
        <taxon>Mesostigmata</taxon>
        <taxon>Gamasina</taxon>
        <taxon>Dermanyssoidea</taxon>
        <taxon>Laelapidae</taxon>
        <taxon>Tropilaelaps</taxon>
    </lineage>
</organism>
<name>A0A1V9X7F6_9ACAR</name>
<dbReference type="OrthoDB" id="188511at2759"/>
<reference evidence="2 3" key="1">
    <citation type="journal article" date="2017" name="Gigascience">
        <title>Draft genome of the honey bee ectoparasitic mite, Tropilaelaps mercedesae, is shaped by the parasitic life history.</title>
        <authorList>
            <person name="Dong X."/>
            <person name="Armstrong S.D."/>
            <person name="Xia D."/>
            <person name="Makepeace B.L."/>
            <person name="Darby A.C."/>
            <person name="Kadowaki T."/>
        </authorList>
    </citation>
    <scope>NUCLEOTIDE SEQUENCE [LARGE SCALE GENOMIC DNA]</scope>
    <source>
        <strain evidence="2">Wuxi-XJTLU</strain>
    </source>
</reference>
<evidence type="ECO:0000259" key="1">
    <source>
        <dbReference type="PROSITE" id="PS50836"/>
    </source>
</evidence>
<sequence length="246" mass="27570">MPLGYVWELYREKWSFNPNNPKTTGTDCQGEFKFPSGCTGLQCDYQIQWQFDGESARDEVKFRIQTRFPERWTGVAFSKDEKMARSDAVIGWVEKTGDTIRRESSHYSMCSAFALRSIAANEDILWVARVVAASFRLANGGIVKRLILLGIIFMAGYSQPTIDSTGDIYNTTGSYRNGLVTLEFTRKRNTGDRGQDLSLGECVYMMYPVKGGTYSSVVKRIGKHETTPIVSSEQICIKPCLAGTSV</sequence>
<evidence type="ECO:0000313" key="3">
    <source>
        <dbReference type="Proteomes" id="UP000192247"/>
    </source>
</evidence>
<dbReference type="SMART" id="SM00664">
    <property type="entry name" value="DoH"/>
    <property type="match status" value="1"/>
</dbReference>
<dbReference type="InParanoid" id="A0A1V9X7F6"/>
<dbReference type="PROSITE" id="PS50836">
    <property type="entry name" value="DOMON"/>
    <property type="match status" value="1"/>
</dbReference>
<evidence type="ECO:0000313" key="2">
    <source>
        <dbReference type="EMBL" id="OQR69301.1"/>
    </source>
</evidence>
<dbReference type="CDD" id="cd09631">
    <property type="entry name" value="DOMON_DOH"/>
    <property type="match status" value="1"/>
</dbReference>
<dbReference type="Proteomes" id="UP000192247">
    <property type="component" value="Unassembled WGS sequence"/>
</dbReference>
<proteinExistence type="predicted"/>
<dbReference type="AlphaFoldDB" id="A0A1V9X7F6"/>
<dbReference type="Pfam" id="PF03351">
    <property type="entry name" value="DOMON"/>
    <property type="match status" value="2"/>
</dbReference>
<accession>A0A1V9X7F6</accession>
<dbReference type="STRING" id="418985.A0A1V9X7F6"/>
<keyword evidence="3" id="KW-1185">Reference proteome</keyword>
<feature type="domain" description="DOMON" evidence="1">
    <location>
        <begin position="43"/>
        <end position="211"/>
    </location>
</feature>
<dbReference type="PANTHER" id="PTHR46901">
    <property type="entry name" value="GH04942P"/>
    <property type="match status" value="1"/>
</dbReference>
<dbReference type="InterPro" id="IPR005018">
    <property type="entry name" value="DOMON_domain"/>
</dbReference>
<dbReference type="PANTHER" id="PTHR46901:SF2">
    <property type="entry name" value="GH04942P"/>
    <property type="match status" value="1"/>
</dbReference>
<protein>
    <recommendedName>
        <fullName evidence="1">DOMON domain-containing protein</fullName>
    </recommendedName>
</protein>
<feature type="non-terminal residue" evidence="2">
    <location>
        <position position="246"/>
    </location>
</feature>
<dbReference type="InterPro" id="IPR045266">
    <property type="entry name" value="DOH_DOMON"/>
</dbReference>
<comment type="caution">
    <text evidence="2">The sequence shown here is derived from an EMBL/GenBank/DDBJ whole genome shotgun (WGS) entry which is preliminary data.</text>
</comment>